<accession>A0A1M6P2A7</accession>
<dbReference type="InterPro" id="IPR037523">
    <property type="entry name" value="VOC_core"/>
</dbReference>
<dbReference type="GO" id="GO:0046872">
    <property type="term" value="F:metal ion binding"/>
    <property type="evidence" value="ECO:0007669"/>
    <property type="project" value="UniProtKB-KW"/>
</dbReference>
<keyword evidence="4" id="KW-1185">Reference proteome</keyword>
<organism evidence="3 4">
    <name type="scientific">Reichenbachiella agariperforans</name>
    <dbReference type="NCBI Taxonomy" id="156994"/>
    <lineage>
        <taxon>Bacteria</taxon>
        <taxon>Pseudomonadati</taxon>
        <taxon>Bacteroidota</taxon>
        <taxon>Cytophagia</taxon>
        <taxon>Cytophagales</taxon>
        <taxon>Reichenbachiellaceae</taxon>
        <taxon>Reichenbachiella</taxon>
    </lineage>
</organism>
<name>A0A1M6P2A7_REIAG</name>
<dbReference type="GO" id="GO:0046491">
    <property type="term" value="P:L-methylmalonyl-CoA metabolic process"/>
    <property type="evidence" value="ECO:0007669"/>
    <property type="project" value="TreeGrafter"/>
</dbReference>
<evidence type="ECO:0000313" key="3">
    <source>
        <dbReference type="EMBL" id="SHK02002.1"/>
    </source>
</evidence>
<dbReference type="GO" id="GO:0004493">
    <property type="term" value="F:methylmalonyl-CoA epimerase activity"/>
    <property type="evidence" value="ECO:0007669"/>
    <property type="project" value="TreeGrafter"/>
</dbReference>
<dbReference type="RefSeq" id="WP_073121813.1">
    <property type="nucleotide sequence ID" value="NZ_FRAA01000002.1"/>
</dbReference>
<evidence type="ECO:0000256" key="1">
    <source>
        <dbReference type="ARBA" id="ARBA00022723"/>
    </source>
</evidence>
<dbReference type="Pfam" id="PF00903">
    <property type="entry name" value="Glyoxalase"/>
    <property type="match status" value="1"/>
</dbReference>
<dbReference type="Pfam" id="PF13669">
    <property type="entry name" value="Glyoxalase_4"/>
    <property type="match status" value="1"/>
</dbReference>
<sequence length="353" mass="39819">MEEKLIYGIQQIGVGVDDAEKGFQWYGTRLGADACIFDDNNEATYMAKYMGGKPRAKRAILAMNLQGGSGYEIWQHTGRTPLKMETPLDYGDLGINIAKIKSTDVQKSYDRLKSFGVNFLTEIVTEPSGEKTFYIQDPWDNILQIKGSDSWHHIGKHDLGGISGATLGVSDIDTTLKLFSGLLGYDQVIYDKTGTFDDIATLSKGTERFRRILLTHKKDRTGGFSPLLGDGEIELVQRLDSTPKKLFENRLWGDIGFIHLCFDIKNMKKLVEECTEAGFPFQVLSNESFDMGDANGHWGYIEDPDGTLIEFVETHKVPLIKAINFNINLRNRDPHKPLPNWILKAMQIKRVKF</sequence>
<keyword evidence="1" id="KW-0479">Metal-binding</keyword>
<dbReference type="PANTHER" id="PTHR43048:SF3">
    <property type="entry name" value="METHYLMALONYL-COA EPIMERASE, MITOCHONDRIAL"/>
    <property type="match status" value="1"/>
</dbReference>
<dbReference type="AlphaFoldDB" id="A0A1M6P2A7"/>
<keyword evidence="3" id="KW-0223">Dioxygenase</keyword>
<feature type="domain" description="VOC" evidence="2">
    <location>
        <begin position="8"/>
        <end position="148"/>
    </location>
</feature>
<dbReference type="EMBL" id="FRAA01000002">
    <property type="protein sequence ID" value="SHK02002.1"/>
    <property type="molecule type" value="Genomic_DNA"/>
</dbReference>
<proteinExistence type="predicted"/>
<dbReference type="InterPro" id="IPR051785">
    <property type="entry name" value="MMCE/EMCE_epimerase"/>
</dbReference>
<dbReference type="Proteomes" id="UP000184474">
    <property type="component" value="Unassembled WGS sequence"/>
</dbReference>
<dbReference type="SUPFAM" id="SSF54593">
    <property type="entry name" value="Glyoxalase/Bleomycin resistance protein/Dihydroxybiphenyl dioxygenase"/>
    <property type="match status" value="2"/>
</dbReference>
<protein>
    <submittedName>
        <fullName evidence="3">Glyoxalase/Bleomycin resistance protein/Dioxygenase superfamily protein</fullName>
    </submittedName>
</protein>
<gene>
    <name evidence="3" type="ORF">SAMN04488028_102514</name>
</gene>
<dbReference type="PANTHER" id="PTHR43048">
    <property type="entry name" value="METHYLMALONYL-COA EPIMERASE"/>
    <property type="match status" value="1"/>
</dbReference>
<reference evidence="4" key="1">
    <citation type="submission" date="2016-11" db="EMBL/GenBank/DDBJ databases">
        <authorList>
            <person name="Varghese N."/>
            <person name="Submissions S."/>
        </authorList>
    </citation>
    <scope>NUCLEOTIDE SEQUENCE [LARGE SCALE GENOMIC DNA]</scope>
    <source>
        <strain evidence="4">DSM 26134</strain>
    </source>
</reference>
<dbReference type="InterPro" id="IPR029068">
    <property type="entry name" value="Glyas_Bleomycin-R_OHBP_Dase"/>
</dbReference>
<dbReference type="PROSITE" id="PS51819">
    <property type="entry name" value="VOC"/>
    <property type="match status" value="2"/>
</dbReference>
<keyword evidence="3" id="KW-0560">Oxidoreductase</keyword>
<dbReference type="Gene3D" id="3.10.180.10">
    <property type="entry name" value="2,3-Dihydroxybiphenyl 1,2-Dioxygenase, domain 1"/>
    <property type="match status" value="2"/>
</dbReference>
<evidence type="ECO:0000313" key="4">
    <source>
        <dbReference type="Proteomes" id="UP000184474"/>
    </source>
</evidence>
<dbReference type="InterPro" id="IPR004360">
    <property type="entry name" value="Glyas_Fos-R_dOase_dom"/>
</dbReference>
<evidence type="ECO:0000259" key="2">
    <source>
        <dbReference type="PROSITE" id="PS51819"/>
    </source>
</evidence>
<feature type="domain" description="VOC" evidence="2">
    <location>
        <begin position="161"/>
        <end position="314"/>
    </location>
</feature>
<dbReference type="STRING" id="156994.SAMN04488028_102514"/>
<dbReference type="GO" id="GO:0051213">
    <property type="term" value="F:dioxygenase activity"/>
    <property type="evidence" value="ECO:0007669"/>
    <property type="project" value="UniProtKB-KW"/>
</dbReference>